<protein>
    <recommendedName>
        <fullName evidence="2">PHD-type zinc finger plants domain-containing protein</fullName>
    </recommendedName>
</protein>
<evidence type="ECO:0000259" key="2">
    <source>
        <dbReference type="Pfam" id="PF25054"/>
    </source>
</evidence>
<feature type="domain" description="PHD-type zinc finger plants" evidence="2">
    <location>
        <begin position="1"/>
        <end position="44"/>
    </location>
</feature>
<keyword evidence="4" id="KW-1185">Reference proteome</keyword>
<dbReference type="EMBL" id="JACEFO010002629">
    <property type="protein sequence ID" value="KAF8653077.1"/>
    <property type="molecule type" value="Genomic_DNA"/>
</dbReference>
<sequence length="101" mass="11499">MCGDHGLPHELFRCNLCRLRLQHRYGSDLYPRVPGPYKISCNWCLTREEDGRGGGGSPMKAAVVGDKRRLKYSRDDREEMRPCSGGCTRSEFSADPEQCFK</sequence>
<gene>
    <name evidence="3" type="ORF">HU200_062518</name>
</gene>
<reference evidence="3" key="1">
    <citation type="submission" date="2020-07" db="EMBL/GenBank/DDBJ databases">
        <title>Genome sequence and genetic diversity analysis of an under-domesticated orphan crop, white fonio (Digitaria exilis).</title>
        <authorList>
            <person name="Bennetzen J.L."/>
            <person name="Chen S."/>
            <person name="Ma X."/>
            <person name="Wang X."/>
            <person name="Yssel A.E.J."/>
            <person name="Chaluvadi S.R."/>
            <person name="Johnson M."/>
            <person name="Gangashetty P."/>
            <person name="Hamidou F."/>
            <person name="Sanogo M.D."/>
            <person name="Zwaenepoel A."/>
            <person name="Wallace J."/>
            <person name="Van De Peer Y."/>
            <person name="Van Deynze A."/>
        </authorList>
    </citation>
    <scope>NUCLEOTIDE SEQUENCE</scope>
    <source>
        <tissue evidence="3">Leaves</tissue>
    </source>
</reference>
<dbReference type="PANTHER" id="PTHR33779">
    <property type="entry name" value="EXPRESSED PROTEIN"/>
    <property type="match status" value="1"/>
</dbReference>
<evidence type="ECO:0000313" key="3">
    <source>
        <dbReference type="EMBL" id="KAF8653077.1"/>
    </source>
</evidence>
<evidence type="ECO:0000313" key="4">
    <source>
        <dbReference type="Proteomes" id="UP000636709"/>
    </source>
</evidence>
<evidence type="ECO:0000256" key="1">
    <source>
        <dbReference type="SAM" id="MobiDB-lite"/>
    </source>
</evidence>
<name>A0A835AFC9_9POAL</name>
<organism evidence="3 4">
    <name type="scientific">Digitaria exilis</name>
    <dbReference type="NCBI Taxonomy" id="1010633"/>
    <lineage>
        <taxon>Eukaryota</taxon>
        <taxon>Viridiplantae</taxon>
        <taxon>Streptophyta</taxon>
        <taxon>Embryophyta</taxon>
        <taxon>Tracheophyta</taxon>
        <taxon>Spermatophyta</taxon>
        <taxon>Magnoliopsida</taxon>
        <taxon>Liliopsida</taxon>
        <taxon>Poales</taxon>
        <taxon>Poaceae</taxon>
        <taxon>PACMAD clade</taxon>
        <taxon>Panicoideae</taxon>
        <taxon>Panicodae</taxon>
        <taxon>Paniceae</taxon>
        <taxon>Anthephorinae</taxon>
        <taxon>Digitaria</taxon>
    </lineage>
</organism>
<proteinExistence type="predicted"/>
<dbReference type="AlphaFoldDB" id="A0A835AFC9"/>
<accession>A0A835AFC9</accession>
<comment type="caution">
    <text evidence="3">The sequence shown here is derived from an EMBL/GenBank/DDBJ whole genome shotgun (WGS) entry which is preliminary data.</text>
</comment>
<dbReference type="PANTHER" id="PTHR33779:SF14">
    <property type="entry name" value="OS02G0568600 PROTEIN"/>
    <property type="match status" value="1"/>
</dbReference>
<dbReference type="InterPro" id="IPR056874">
    <property type="entry name" value="PHD_dom_pln"/>
</dbReference>
<dbReference type="OrthoDB" id="1935489at2759"/>
<dbReference type="Proteomes" id="UP000636709">
    <property type="component" value="Unassembled WGS sequence"/>
</dbReference>
<dbReference type="Pfam" id="PF25054">
    <property type="entry name" value="PHD_pln"/>
    <property type="match status" value="1"/>
</dbReference>
<feature type="region of interest" description="Disordered" evidence="1">
    <location>
        <begin position="75"/>
        <end position="101"/>
    </location>
</feature>